<dbReference type="OrthoDB" id="908741at2759"/>
<comment type="caution">
    <text evidence="2">The sequence shown here is derived from an EMBL/GenBank/DDBJ whole genome shotgun (WGS) entry which is preliminary data.</text>
</comment>
<evidence type="ECO:0000313" key="3">
    <source>
        <dbReference type="Proteomes" id="UP000224567"/>
    </source>
</evidence>
<dbReference type="SUPFAM" id="SSF56784">
    <property type="entry name" value="HAD-like"/>
    <property type="match status" value="1"/>
</dbReference>
<dbReference type="AlphaFoldDB" id="A0A2G2WRU4"/>
<dbReference type="Gene3D" id="3.40.50.1000">
    <property type="entry name" value="HAD superfamily/HAD-like"/>
    <property type="match status" value="1"/>
</dbReference>
<keyword evidence="3" id="KW-1185">Reference proteome</keyword>
<accession>A0A2G2WRU4</accession>
<name>A0A2G2WRU4_CAPBA</name>
<dbReference type="InterPro" id="IPR023214">
    <property type="entry name" value="HAD_sf"/>
</dbReference>
<proteinExistence type="predicted"/>
<dbReference type="STRING" id="33114.A0A2G2WRU4"/>
<protein>
    <submittedName>
        <fullName evidence="2">Uncharacterized protein</fullName>
    </submittedName>
</protein>
<gene>
    <name evidence="2" type="ORF">CQW23_12130</name>
</gene>
<organism evidence="2 3">
    <name type="scientific">Capsicum baccatum</name>
    <name type="common">Peruvian pepper</name>
    <dbReference type="NCBI Taxonomy" id="33114"/>
    <lineage>
        <taxon>Eukaryota</taxon>
        <taxon>Viridiplantae</taxon>
        <taxon>Streptophyta</taxon>
        <taxon>Embryophyta</taxon>
        <taxon>Tracheophyta</taxon>
        <taxon>Spermatophyta</taxon>
        <taxon>Magnoliopsida</taxon>
        <taxon>eudicotyledons</taxon>
        <taxon>Gunneridae</taxon>
        <taxon>Pentapetalae</taxon>
        <taxon>asterids</taxon>
        <taxon>lamiids</taxon>
        <taxon>Solanales</taxon>
        <taxon>Solanaceae</taxon>
        <taxon>Solanoideae</taxon>
        <taxon>Capsiceae</taxon>
        <taxon>Capsicum</taxon>
    </lineage>
</organism>
<dbReference type="InterPro" id="IPR036412">
    <property type="entry name" value="HAD-like_sf"/>
</dbReference>
<feature type="region of interest" description="Disordered" evidence="1">
    <location>
        <begin position="310"/>
        <end position="330"/>
    </location>
</feature>
<evidence type="ECO:0000256" key="1">
    <source>
        <dbReference type="SAM" id="MobiDB-lite"/>
    </source>
</evidence>
<dbReference type="EMBL" id="MLFT02000005">
    <property type="protein sequence ID" value="PHT47922.1"/>
    <property type="molecule type" value="Genomic_DNA"/>
</dbReference>
<dbReference type="InterPro" id="IPR006357">
    <property type="entry name" value="HAD-SF_hydro_IIA"/>
</dbReference>
<reference evidence="2 3" key="1">
    <citation type="journal article" date="2017" name="Genome Biol.">
        <title>New reference genome sequences of hot pepper reveal the massive evolution of plant disease-resistance genes by retroduplication.</title>
        <authorList>
            <person name="Kim S."/>
            <person name="Park J."/>
            <person name="Yeom S.I."/>
            <person name="Kim Y.M."/>
            <person name="Seo E."/>
            <person name="Kim K.T."/>
            <person name="Kim M.S."/>
            <person name="Lee J.M."/>
            <person name="Cheong K."/>
            <person name="Shin H.S."/>
            <person name="Kim S.B."/>
            <person name="Han K."/>
            <person name="Lee J."/>
            <person name="Park M."/>
            <person name="Lee H.A."/>
            <person name="Lee H.Y."/>
            <person name="Lee Y."/>
            <person name="Oh S."/>
            <person name="Lee J.H."/>
            <person name="Choi E."/>
            <person name="Choi E."/>
            <person name="Lee S.E."/>
            <person name="Jeon J."/>
            <person name="Kim H."/>
            <person name="Choi G."/>
            <person name="Song H."/>
            <person name="Lee J."/>
            <person name="Lee S.C."/>
            <person name="Kwon J.K."/>
            <person name="Lee H.Y."/>
            <person name="Koo N."/>
            <person name="Hong Y."/>
            <person name="Kim R.W."/>
            <person name="Kang W.H."/>
            <person name="Huh J.H."/>
            <person name="Kang B.C."/>
            <person name="Yang T.J."/>
            <person name="Lee Y.H."/>
            <person name="Bennetzen J.L."/>
            <person name="Choi D."/>
        </authorList>
    </citation>
    <scope>NUCLEOTIDE SEQUENCE [LARGE SCALE GENOMIC DNA]</scope>
    <source>
        <strain evidence="3">cv. PBC81</strain>
    </source>
</reference>
<sequence>MELLVEYGLVLGQWHLIGKAHDREVNFTLSFDFASTLKVPYVFLTNGGGVPESKRANELGRLLDVNILPLQVIQGHTPFKQLMRRFENEIVVVVGKGGPTEVMSEYGFKLVICCNRYLPDATGAEDDEHGKEECFKREDPNANSHFTKELVKTISIDYYHAWAFEAIPYLRQQVKLPGRSFMSKNSEMVIDRIKKKLFGATTITRTTILEGGLVVVDDGSGSGAPLIVFETTNHYDYDHTGYTNFSTSSKCSAYKCQVCKAKLDGVINVINALTVYVKKMTSKRGIISSKRISYPYTPLETKVAKRRRKEISKASSSIEKSKIVNPLSFS</sequence>
<evidence type="ECO:0000313" key="2">
    <source>
        <dbReference type="EMBL" id="PHT47922.1"/>
    </source>
</evidence>
<dbReference type="Pfam" id="PF13344">
    <property type="entry name" value="Hydrolase_6"/>
    <property type="match status" value="1"/>
</dbReference>
<reference evidence="3" key="2">
    <citation type="journal article" date="2017" name="J. Anim. Genet.">
        <title>Multiple reference genome sequences of hot pepper reveal the massive evolution of plant disease resistance genes by retroduplication.</title>
        <authorList>
            <person name="Kim S."/>
            <person name="Park J."/>
            <person name="Yeom S.-I."/>
            <person name="Kim Y.-M."/>
            <person name="Seo E."/>
            <person name="Kim K.-T."/>
            <person name="Kim M.-S."/>
            <person name="Lee J.M."/>
            <person name="Cheong K."/>
            <person name="Shin H.-S."/>
            <person name="Kim S.-B."/>
            <person name="Han K."/>
            <person name="Lee J."/>
            <person name="Park M."/>
            <person name="Lee H.-A."/>
            <person name="Lee H.-Y."/>
            <person name="Lee Y."/>
            <person name="Oh S."/>
            <person name="Lee J.H."/>
            <person name="Choi E."/>
            <person name="Choi E."/>
            <person name="Lee S.E."/>
            <person name="Jeon J."/>
            <person name="Kim H."/>
            <person name="Choi G."/>
            <person name="Song H."/>
            <person name="Lee J."/>
            <person name="Lee S.-C."/>
            <person name="Kwon J.-K."/>
            <person name="Lee H.-Y."/>
            <person name="Koo N."/>
            <person name="Hong Y."/>
            <person name="Kim R.W."/>
            <person name="Kang W.-H."/>
            <person name="Huh J.H."/>
            <person name="Kang B.-C."/>
            <person name="Yang T.-J."/>
            <person name="Lee Y.-H."/>
            <person name="Bennetzen J.L."/>
            <person name="Choi D."/>
        </authorList>
    </citation>
    <scope>NUCLEOTIDE SEQUENCE [LARGE SCALE GENOMIC DNA]</scope>
    <source>
        <strain evidence="3">cv. PBC81</strain>
    </source>
</reference>
<dbReference type="Proteomes" id="UP000224567">
    <property type="component" value="Unassembled WGS sequence"/>
</dbReference>